<keyword evidence="5 7" id="KW-0067">ATP-binding</keyword>
<keyword evidence="7" id="KW-0963">Cytoplasm</keyword>
<dbReference type="GO" id="GO:0000155">
    <property type="term" value="F:phosphorelay sensor kinase activity"/>
    <property type="evidence" value="ECO:0007669"/>
    <property type="project" value="UniProtKB-UniRule"/>
</dbReference>
<dbReference type="InterPro" id="IPR016381">
    <property type="entry name" value="Sig_transdc_His_kinase_DegS"/>
</dbReference>
<comment type="catalytic activity">
    <reaction evidence="1 7">
        <text>ATP + protein L-histidine = ADP + protein N-phospho-L-histidine.</text>
        <dbReference type="EC" id="2.7.13.3"/>
    </reaction>
</comment>
<dbReference type="AlphaFoldDB" id="A0AAU8IC32"/>
<dbReference type="RefSeq" id="WP_353947446.1">
    <property type="nucleotide sequence ID" value="NZ_CP159510.1"/>
</dbReference>
<dbReference type="Gene3D" id="3.30.565.10">
    <property type="entry name" value="Histidine kinase-like ATPase, C-terminal domain"/>
    <property type="match status" value="1"/>
</dbReference>
<dbReference type="SMART" id="SM00387">
    <property type="entry name" value="HATPase_c"/>
    <property type="match status" value="1"/>
</dbReference>
<dbReference type="InterPro" id="IPR050482">
    <property type="entry name" value="Sensor_HK_TwoCompSys"/>
</dbReference>
<keyword evidence="3 7" id="KW-0547">Nucleotide-binding</keyword>
<evidence type="ECO:0000256" key="4">
    <source>
        <dbReference type="ARBA" id="ARBA00022777"/>
    </source>
</evidence>
<dbReference type="Pfam" id="PF02518">
    <property type="entry name" value="HATPase_c"/>
    <property type="match status" value="1"/>
</dbReference>
<feature type="coiled-coil region" evidence="8">
    <location>
        <begin position="116"/>
        <end position="143"/>
    </location>
</feature>
<dbReference type="InterPro" id="IPR008595">
    <property type="entry name" value="DegS"/>
</dbReference>
<dbReference type="InterPro" id="IPR011712">
    <property type="entry name" value="Sig_transdc_His_kin_sub3_dim/P"/>
</dbReference>
<dbReference type="Gene3D" id="1.20.5.1930">
    <property type="match status" value="1"/>
</dbReference>
<reference evidence="10" key="1">
    <citation type="submission" date="2024-06" db="EMBL/GenBank/DDBJ databases">
        <authorList>
            <person name="Fan A."/>
            <person name="Zhang F.Y."/>
            <person name="Zhang L."/>
        </authorList>
    </citation>
    <scope>NUCLEOTIDE SEQUENCE</scope>
    <source>
        <strain evidence="10">Y61</strain>
    </source>
</reference>
<dbReference type="GO" id="GO:0004721">
    <property type="term" value="F:phosphoprotein phosphatase activity"/>
    <property type="evidence" value="ECO:0007669"/>
    <property type="project" value="UniProtKB-UniRule"/>
</dbReference>
<keyword evidence="7" id="KW-0378">Hydrolase</keyword>
<evidence type="ECO:0000256" key="6">
    <source>
        <dbReference type="ARBA" id="ARBA00023012"/>
    </source>
</evidence>
<feature type="domain" description="Histidine kinase" evidence="9">
    <location>
        <begin position="297"/>
        <end position="385"/>
    </location>
</feature>
<dbReference type="EC" id="2.7.13.3" evidence="7"/>
<dbReference type="InterPro" id="IPR005467">
    <property type="entry name" value="His_kinase_dom"/>
</dbReference>
<keyword evidence="4 7" id="KW-0418">Kinase</keyword>
<protein>
    <recommendedName>
        <fullName evidence="7">Signal transduction histidine-protein kinase/phosphatase DegS</fullName>
        <ecNumber evidence="7">2.7.13.3</ecNumber>
        <ecNumber evidence="7">3.1.3.-</ecNumber>
    </recommendedName>
</protein>
<keyword evidence="7" id="KW-0904">Protein phosphatase</keyword>
<evidence type="ECO:0000256" key="3">
    <source>
        <dbReference type="ARBA" id="ARBA00022741"/>
    </source>
</evidence>
<dbReference type="GO" id="GO:0005524">
    <property type="term" value="F:ATP binding"/>
    <property type="evidence" value="ECO:0007669"/>
    <property type="project" value="UniProtKB-UniRule"/>
</dbReference>
<dbReference type="GO" id="GO:0016020">
    <property type="term" value="C:membrane"/>
    <property type="evidence" value="ECO:0007669"/>
    <property type="project" value="InterPro"/>
</dbReference>
<sequence length="391" mass="44698">MSAGMNKNKPLDIRRLDKIIDNMVENVSSSKKQIFEIGEESRKEFDTVTKELRFVKKELEEVIKRSDRLEIEARKSRGRLADISKDFKRYGEEDIRKAYEQANHIQNGLSVVREMEKQLKLRRNGLERRMVQLEATIKKADKLTGQVTVVLNYLTSDLKQVGDVVASAREQRALGMKIIEALEEERKRLSREIHDGPAQTLAQVLLGLEIVERVSKREGEAAAREELSKYRSMVQGALAEVRRIIYDLRPMSLDDLGLVPTLKKYLHRLNGDFPSVAVSFKSIGDELRLQSRIESALFRLTQEAVQNACIHAKPNHVKIRLEYRKDQVIILVKDDGIGFDQTKKKEGSYGLIGMRERTELLNGELTIHSEPNHGTSVLVHIPIQPEDKLGK</sequence>
<dbReference type="Pfam" id="PF07730">
    <property type="entry name" value="HisKA_3"/>
    <property type="match status" value="1"/>
</dbReference>
<evidence type="ECO:0000256" key="1">
    <source>
        <dbReference type="ARBA" id="ARBA00000085"/>
    </source>
</evidence>
<accession>A0AAU8IC32</accession>
<evidence type="ECO:0000259" key="9">
    <source>
        <dbReference type="PROSITE" id="PS50109"/>
    </source>
</evidence>
<comment type="subcellular location">
    <subcellularLocation>
        <location evidence="7">Cytoplasm</location>
    </subcellularLocation>
</comment>
<keyword evidence="2 7" id="KW-0808">Transferase</keyword>
<dbReference type="SUPFAM" id="SSF55874">
    <property type="entry name" value="ATPase domain of HSP90 chaperone/DNA topoisomerase II/histidine kinase"/>
    <property type="match status" value="1"/>
</dbReference>
<keyword evidence="8" id="KW-0175">Coiled coil</keyword>
<dbReference type="EC" id="3.1.3.-" evidence="7"/>
<organism evidence="10">
    <name type="scientific">Sporolactobacillus sp. Y61</name>
    <dbReference type="NCBI Taxonomy" id="3160863"/>
    <lineage>
        <taxon>Bacteria</taxon>
        <taxon>Bacillati</taxon>
        <taxon>Bacillota</taxon>
        <taxon>Bacilli</taxon>
        <taxon>Bacillales</taxon>
        <taxon>Sporolactobacillaceae</taxon>
        <taxon>Sporolactobacillus</taxon>
    </lineage>
</organism>
<comment type="function">
    <text evidence="7">Member of the two-component regulatory system DegS/DegU, which plays an important role in the transition growth phase.</text>
</comment>
<gene>
    <name evidence="10" type="ORF">ABNN70_07740</name>
</gene>
<evidence type="ECO:0000256" key="8">
    <source>
        <dbReference type="SAM" id="Coils"/>
    </source>
</evidence>
<evidence type="ECO:0000313" key="10">
    <source>
        <dbReference type="EMBL" id="XCJ15629.1"/>
    </source>
</evidence>
<dbReference type="PANTHER" id="PTHR24421">
    <property type="entry name" value="NITRATE/NITRITE SENSOR PROTEIN NARX-RELATED"/>
    <property type="match status" value="1"/>
</dbReference>
<dbReference type="PIRSF" id="PIRSF003169">
    <property type="entry name" value="STHK_DegS"/>
    <property type="match status" value="1"/>
</dbReference>
<evidence type="ECO:0000256" key="7">
    <source>
        <dbReference type="PIRNR" id="PIRNR003169"/>
    </source>
</evidence>
<dbReference type="InterPro" id="IPR003594">
    <property type="entry name" value="HATPase_dom"/>
</dbReference>
<evidence type="ECO:0000256" key="5">
    <source>
        <dbReference type="ARBA" id="ARBA00022840"/>
    </source>
</evidence>
<dbReference type="GO" id="GO:0005737">
    <property type="term" value="C:cytoplasm"/>
    <property type="evidence" value="ECO:0007669"/>
    <property type="project" value="UniProtKB-SubCell"/>
</dbReference>
<dbReference type="GO" id="GO:0046983">
    <property type="term" value="F:protein dimerization activity"/>
    <property type="evidence" value="ECO:0007669"/>
    <property type="project" value="InterPro"/>
</dbReference>
<dbReference type="InterPro" id="IPR036890">
    <property type="entry name" value="HATPase_C_sf"/>
</dbReference>
<dbReference type="PROSITE" id="PS50109">
    <property type="entry name" value="HIS_KIN"/>
    <property type="match status" value="1"/>
</dbReference>
<evidence type="ECO:0000256" key="2">
    <source>
        <dbReference type="ARBA" id="ARBA00022679"/>
    </source>
</evidence>
<dbReference type="CDD" id="cd16917">
    <property type="entry name" value="HATPase_UhpB-NarQ-NarX-like"/>
    <property type="match status" value="1"/>
</dbReference>
<name>A0AAU8IC32_9BACL</name>
<proteinExistence type="predicted"/>
<dbReference type="Pfam" id="PF05384">
    <property type="entry name" value="DegS"/>
    <property type="match status" value="1"/>
</dbReference>
<dbReference type="EMBL" id="CP159510">
    <property type="protein sequence ID" value="XCJ15629.1"/>
    <property type="molecule type" value="Genomic_DNA"/>
</dbReference>
<dbReference type="PANTHER" id="PTHR24421:SF55">
    <property type="entry name" value="SENSOR HISTIDINE KINASE YDFH"/>
    <property type="match status" value="1"/>
</dbReference>
<keyword evidence="6 7" id="KW-0902">Two-component regulatory system</keyword>